<dbReference type="InterPro" id="IPR017853">
    <property type="entry name" value="GH"/>
</dbReference>
<dbReference type="InterPro" id="IPR048395">
    <property type="entry name" value="Glyco_hydro_31_C"/>
</dbReference>
<dbReference type="CDD" id="cd14752">
    <property type="entry name" value="GH31_N"/>
    <property type="match status" value="1"/>
</dbReference>
<dbReference type="Pfam" id="PF13802">
    <property type="entry name" value="Gal_mutarotas_2"/>
    <property type="match status" value="1"/>
</dbReference>
<dbReference type="PANTHER" id="PTHR43863">
    <property type="entry name" value="HYDROLASE, PUTATIVE (AFU_ORTHOLOGUE AFUA_1G03140)-RELATED"/>
    <property type="match status" value="1"/>
</dbReference>
<organism evidence="6 7">
    <name type="scientific">Demequina lutea</name>
    <dbReference type="NCBI Taxonomy" id="431489"/>
    <lineage>
        <taxon>Bacteria</taxon>
        <taxon>Bacillati</taxon>
        <taxon>Actinomycetota</taxon>
        <taxon>Actinomycetes</taxon>
        <taxon>Micrococcales</taxon>
        <taxon>Demequinaceae</taxon>
        <taxon>Demequina</taxon>
    </lineage>
</organism>
<accession>A0A7Y9ZAE3</accession>
<dbReference type="Gene3D" id="2.60.40.1760">
    <property type="entry name" value="glycosyl hydrolase (family 31)"/>
    <property type="match status" value="1"/>
</dbReference>
<dbReference type="Gene3D" id="2.60.40.1180">
    <property type="entry name" value="Golgi alpha-mannosidase II"/>
    <property type="match status" value="1"/>
</dbReference>
<dbReference type="GO" id="GO:0061634">
    <property type="term" value="F:alpha-D-xyloside xylohydrolase"/>
    <property type="evidence" value="ECO:0007669"/>
    <property type="project" value="UniProtKB-EC"/>
</dbReference>
<dbReference type="EC" id="3.2.1.177" evidence="6"/>
<dbReference type="RefSeq" id="WP_062074976.1">
    <property type="nucleotide sequence ID" value="NZ_BBRC01000005.1"/>
</dbReference>
<dbReference type="CDD" id="cd06591">
    <property type="entry name" value="GH31_xylosidase_XylS"/>
    <property type="match status" value="1"/>
</dbReference>
<dbReference type="AlphaFoldDB" id="A0A7Y9ZAE3"/>
<dbReference type="SUPFAM" id="SSF51445">
    <property type="entry name" value="(Trans)glycosidases"/>
    <property type="match status" value="1"/>
</dbReference>
<dbReference type="Proteomes" id="UP000547973">
    <property type="component" value="Unassembled WGS sequence"/>
</dbReference>
<feature type="domain" description="Glycoside hydrolase family 31 N-terminal" evidence="4">
    <location>
        <begin position="25"/>
        <end position="192"/>
    </location>
</feature>
<dbReference type="SUPFAM" id="SSF74650">
    <property type="entry name" value="Galactose mutarotase-like"/>
    <property type="match status" value="1"/>
</dbReference>
<dbReference type="Gene3D" id="3.20.20.80">
    <property type="entry name" value="Glycosidases"/>
    <property type="match status" value="1"/>
</dbReference>
<protein>
    <submittedName>
        <fullName evidence="6">Alpha-D-xyloside xylohydrolase</fullName>
        <ecNumber evidence="6">3.2.1.177</ecNumber>
    </submittedName>
</protein>
<comment type="caution">
    <text evidence="6">The sequence shown here is derived from an EMBL/GenBank/DDBJ whole genome shotgun (WGS) entry which is preliminary data.</text>
</comment>
<comment type="similarity">
    <text evidence="1 2">Belongs to the glycosyl hydrolase 31 family.</text>
</comment>
<dbReference type="InterPro" id="IPR013780">
    <property type="entry name" value="Glyco_hydro_b"/>
</dbReference>
<dbReference type="GO" id="GO:0030246">
    <property type="term" value="F:carbohydrate binding"/>
    <property type="evidence" value="ECO:0007669"/>
    <property type="project" value="InterPro"/>
</dbReference>
<sequence length="689" mass="76907">MNTPSTFETRTDGIVWRGDGEVLYVQAWGRDSLRVRSTRAGEILDTDYALLPPELTSPVVTVAGDVATVENGGIVATLSARAFFDVQSGYTVHQCSVEFTDPTGRVLLTEHDPGGSLKIEARHLRGIPGGAHRIVATFAANDGERLYGMGQYQQEVLDLKGSTLELAHRNSQASVPFVMSSHGYGMLWHNPAIGRATFAANRTEWVAESALQLDYWITAGPNPAAIASSYAEATGHAPMMPEYGLGYWQCKLRYWNQEQLLEVAREHKRRGLPMDVIVADFFHWPKMGDFRFDEEFWPDPAAMVAELNSLGIELMVSVWPQIAVESENFDELARTNGLVRAERGPNVHMSFEGPSAFLDVTNPATRELVWDICRRNYHDLGIKVFWLDEAEPEYAVYDFDNYRLHAGPAAQVANLYPQAFSRAFYEGQRAAGQDDIVNLVRCAWAGSQRYGALAWSGDIHSTWTDMRRQITAAIHMGVAGIPWFTTDIGGFHNGDIHDPEFHELLIRWFQFATFCPVMRMHGDRKPVESVTAADGSRRLESGAPNELWSFGDAVYLILESYVHLREELRPYTRDVMLAAHTDGQPVLRGLFHDFPEDDRCWQIADEFMFGPDLLVAPVVKAGARARVVYLPEGAQWTNLHDGSVLDGGQDVTVQAPLDVIPVFARDDSRAELRGRVGVVLEHEAATPKE</sequence>
<keyword evidence="2 6" id="KW-0378">Hydrolase</keyword>
<proteinExistence type="inferred from homology"/>
<dbReference type="InterPro" id="IPR011013">
    <property type="entry name" value="Gal_mutarotase_sf_dom"/>
</dbReference>
<evidence type="ECO:0000313" key="7">
    <source>
        <dbReference type="Proteomes" id="UP000547973"/>
    </source>
</evidence>
<dbReference type="EMBL" id="JACBZO010000001">
    <property type="protein sequence ID" value="NYI41165.1"/>
    <property type="molecule type" value="Genomic_DNA"/>
</dbReference>
<feature type="domain" description="Glycosyl hydrolase family 31 C-terminal" evidence="5">
    <location>
        <begin position="583"/>
        <end position="668"/>
    </location>
</feature>
<dbReference type="Pfam" id="PF01055">
    <property type="entry name" value="Glyco_hydro_31_2nd"/>
    <property type="match status" value="1"/>
</dbReference>
<keyword evidence="7" id="KW-1185">Reference proteome</keyword>
<dbReference type="InterPro" id="IPR000322">
    <property type="entry name" value="Glyco_hydro_31_TIM"/>
</dbReference>
<evidence type="ECO:0000259" key="3">
    <source>
        <dbReference type="Pfam" id="PF01055"/>
    </source>
</evidence>
<dbReference type="OrthoDB" id="176168at2"/>
<dbReference type="InterPro" id="IPR051816">
    <property type="entry name" value="Glycosyl_Hydrolase_31"/>
</dbReference>
<reference evidence="6 7" key="1">
    <citation type="submission" date="2020-07" db="EMBL/GenBank/DDBJ databases">
        <title>Sequencing the genomes of 1000 actinobacteria strains.</title>
        <authorList>
            <person name="Klenk H.-P."/>
        </authorList>
    </citation>
    <scope>NUCLEOTIDE SEQUENCE [LARGE SCALE GENOMIC DNA]</scope>
    <source>
        <strain evidence="6 7">DSM 19970</strain>
    </source>
</reference>
<feature type="domain" description="Glycoside hydrolase family 31 TIM barrel" evidence="3">
    <location>
        <begin position="238"/>
        <end position="572"/>
    </location>
</feature>
<dbReference type="PANTHER" id="PTHR43863:SF2">
    <property type="entry name" value="MALTASE-GLUCOAMYLASE"/>
    <property type="match status" value="1"/>
</dbReference>
<evidence type="ECO:0000259" key="4">
    <source>
        <dbReference type="Pfam" id="PF13802"/>
    </source>
</evidence>
<dbReference type="GO" id="GO:0005975">
    <property type="term" value="P:carbohydrate metabolic process"/>
    <property type="evidence" value="ECO:0007669"/>
    <property type="project" value="InterPro"/>
</dbReference>
<keyword evidence="2 6" id="KW-0326">Glycosidase</keyword>
<evidence type="ECO:0000259" key="5">
    <source>
        <dbReference type="Pfam" id="PF21365"/>
    </source>
</evidence>
<evidence type="ECO:0000256" key="1">
    <source>
        <dbReference type="ARBA" id="ARBA00007806"/>
    </source>
</evidence>
<evidence type="ECO:0000256" key="2">
    <source>
        <dbReference type="RuleBase" id="RU361185"/>
    </source>
</evidence>
<dbReference type="Pfam" id="PF21365">
    <property type="entry name" value="Glyco_hydro_31_3rd"/>
    <property type="match status" value="1"/>
</dbReference>
<dbReference type="SUPFAM" id="SSF51011">
    <property type="entry name" value="Glycosyl hydrolase domain"/>
    <property type="match status" value="1"/>
</dbReference>
<gene>
    <name evidence="6" type="ORF">BKA03_001284</name>
</gene>
<evidence type="ECO:0000313" key="6">
    <source>
        <dbReference type="EMBL" id="NYI41165.1"/>
    </source>
</evidence>
<dbReference type="InterPro" id="IPR025887">
    <property type="entry name" value="Glyco_hydro_31_N_dom"/>
</dbReference>
<name>A0A7Y9ZAE3_9MICO</name>